<feature type="region of interest" description="Disordered" evidence="1">
    <location>
        <begin position="153"/>
        <end position="195"/>
    </location>
</feature>
<evidence type="ECO:0000313" key="3">
    <source>
        <dbReference type="EMBL" id="KIR66260.1"/>
    </source>
</evidence>
<dbReference type="EMBL" id="JXSX01000001">
    <property type="protein sequence ID" value="KIR66260.1"/>
    <property type="molecule type" value="Genomic_DNA"/>
</dbReference>
<dbReference type="PATRIC" id="fig|47853.6.peg.2946"/>
<feature type="signal peptide" evidence="2">
    <location>
        <begin position="1"/>
        <end position="23"/>
    </location>
</feature>
<evidence type="ECO:0000256" key="2">
    <source>
        <dbReference type="SAM" id="SignalP"/>
    </source>
</evidence>
<name>A0A0D0XA20_9ACTN</name>
<gene>
    <name evidence="3" type="ORF">TK50_13945</name>
</gene>
<dbReference type="GeneID" id="301305212"/>
<feature type="compositionally biased region" description="Low complexity" evidence="1">
    <location>
        <begin position="168"/>
        <end position="184"/>
    </location>
</feature>
<dbReference type="Proteomes" id="UP000032254">
    <property type="component" value="Unassembled WGS sequence"/>
</dbReference>
<feature type="region of interest" description="Disordered" evidence="1">
    <location>
        <begin position="26"/>
        <end position="50"/>
    </location>
</feature>
<organism evidence="3 4">
    <name type="scientific">Micromonospora haikouensis</name>
    <dbReference type="NCBI Taxonomy" id="686309"/>
    <lineage>
        <taxon>Bacteria</taxon>
        <taxon>Bacillati</taxon>
        <taxon>Actinomycetota</taxon>
        <taxon>Actinomycetes</taxon>
        <taxon>Micromonosporales</taxon>
        <taxon>Micromonosporaceae</taxon>
        <taxon>Micromonospora</taxon>
    </lineage>
</organism>
<proteinExistence type="predicted"/>
<dbReference type="OrthoDB" id="3956200at2"/>
<keyword evidence="2" id="KW-0732">Signal</keyword>
<evidence type="ECO:0000313" key="4">
    <source>
        <dbReference type="Proteomes" id="UP000032254"/>
    </source>
</evidence>
<dbReference type="AlphaFoldDB" id="A0A0D0XA20"/>
<keyword evidence="4" id="KW-1185">Reference proteome</keyword>
<feature type="chain" id="PRO_5039200455" evidence="2">
    <location>
        <begin position="24"/>
        <end position="486"/>
    </location>
</feature>
<protein>
    <submittedName>
        <fullName evidence="3">Uncharacterized protein</fullName>
    </submittedName>
</protein>
<accession>A0A0D0XA20</accession>
<dbReference type="PROSITE" id="PS51257">
    <property type="entry name" value="PROKAR_LIPOPROTEIN"/>
    <property type="match status" value="1"/>
</dbReference>
<evidence type="ECO:0000256" key="1">
    <source>
        <dbReference type="SAM" id="MobiDB-lite"/>
    </source>
</evidence>
<reference evidence="3 4" key="1">
    <citation type="submission" date="2015-01" db="EMBL/GenBank/DDBJ databases">
        <title>Sequencing and annotation of Micromonospora carbonacea strain JXNU-1 genome.</title>
        <authorList>
            <person name="Long Z."/>
            <person name="Huang Y."/>
            <person name="Jiang Y."/>
        </authorList>
    </citation>
    <scope>NUCLEOTIDE SEQUENCE [LARGE SCALE GENOMIC DNA]</scope>
    <source>
        <strain evidence="3 4">JXNU-1</strain>
    </source>
</reference>
<sequence length="486" mass="50197">MRPRPRRALAAAVVALLVLAGCADPQPADRPADPAAGADDLRYGPAPVPEPGVTLQPDVVLVGGGGRSVRSVTADGLTWRLDRRARNADALAPGKVMFVTGRGVGRVLDVAPDGGDLLVTIGPVDITEVVRDGTFARRGITLADPIVYPAGAASWADDAPAPPSTYGRSAPLRRPAARAPADQPVQPPPQRGGDVAATAHGYQVYSTCCTNGVGVHFTYDDGGVRLVGTVTLTFSRPDATFHLAIGGGTVTRAELEIGGGFGIKVDFEGGIRDGRNHSRSFPVPVDITFPIGQVLGIPLSFTIGQTLSVTTAFGAKLGTVKGSGEFALAGSLGFGYADGAAGPRISKRVQRRSSLLNSLTGVPVGVMGLVIRHGVRFTVGISAFLFTAGVYFELVTSYGSTLGSALGAPYAQCRGVGIGVRAVFGVGYRILEPVVRVLNTFLSLLTPHRAAAIGPIPAQAGPRWSTTVHDAEEVVPDVAVCGRPPR</sequence>
<comment type="caution">
    <text evidence="3">The sequence shown here is derived from an EMBL/GenBank/DDBJ whole genome shotgun (WGS) entry which is preliminary data.</text>
</comment>
<dbReference type="RefSeq" id="WP_043963137.1">
    <property type="nucleotide sequence ID" value="NZ_JBEZEP010000058.1"/>
</dbReference>